<proteinExistence type="predicted"/>
<dbReference type="AlphaFoldDB" id="A0A645IK57"/>
<dbReference type="EMBL" id="VSSQ01117025">
    <property type="protein sequence ID" value="MPN51671.1"/>
    <property type="molecule type" value="Genomic_DNA"/>
</dbReference>
<reference evidence="1" key="1">
    <citation type="submission" date="2019-08" db="EMBL/GenBank/DDBJ databases">
        <authorList>
            <person name="Kucharzyk K."/>
            <person name="Murdoch R.W."/>
            <person name="Higgins S."/>
            <person name="Loffler F."/>
        </authorList>
    </citation>
    <scope>NUCLEOTIDE SEQUENCE</scope>
</reference>
<sequence length="87" mass="9875">MYMPSDKKRINLTVPDEVYAKLRTYKGKNGITNDASACLQLIVQQLQAQENNELIFKAIRALSEDDLKKISQEGIAYTKELAEKLSK</sequence>
<organism evidence="1">
    <name type="scientific">bioreactor metagenome</name>
    <dbReference type="NCBI Taxonomy" id="1076179"/>
    <lineage>
        <taxon>unclassified sequences</taxon>
        <taxon>metagenomes</taxon>
        <taxon>ecological metagenomes</taxon>
    </lineage>
</organism>
<protein>
    <recommendedName>
        <fullName evidence="2">Arc-like DNA binding domain-containing protein</fullName>
    </recommendedName>
</protein>
<gene>
    <name evidence="1" type="ORF">SDC9_199320</name>
</gene>
<accession>A0A645IK57</accession>
<evidence type="ECO:0008006" key="2">
    <source>
        <dbReference type="Google" id="ProtNLM"/>
    </source>
</evidence>
<comment type="caution">
    <text evidence="1">The sequence shown here is derived from an EMBL/GenBank/DDBJ whole genome shotgun (WGS) entry which is preliminary data.</text>
</comment>
<evidence type="ECO:0000313" key="1">
    <source>
        <dbReference type="EMBL" id="MPN51671.1"/>
    </source>
</evidence>
<name>A0A645IK57_9ZZZZ</name>